<protein>
    <recommendedName>
        <fullName evidence="2">TIR domain-containing protein</fullName>
    </recommendedName>
</protein>
<dbReference type="Pfam" id="PF01582">
    <property type="entry name" value="TIR"/>
    <property type="match status" value="1"/>
</dbReference>
<dbReference type="SMART" id="SM00255">
    <property type="entry name" value="TIR"/>
    <property type="match status" value="1"/>
</dbReference>
<dbReference type="InterPro" id="IPR027417">
    <property type="entry name" value="P-loop_NTPase"/>
</dbReference>
<evidence type="ECO:0000313" key="3">
    <source>
        <dbReference type="EMBL" id="KCW80565.1"/>
    </source>
</evidence>
<dbReference type="InterPro" id="IPR044974">
    <property type="entry name" value="Disease_R_plants"/>
</dbReference>
<keyword evidence="1" id="KW-0520">NAD</keyword>
<dbReference type="Gene3D" id="3.40.50.300">
    <property type="entry name" value="P-loop containing nucleotide triphosphate hydrolases"/>
    <property type="match status" value="1"/>
</dbReference>
<evidence type="ECO:0000259" key="2">
    <source>
        <dbReference type="PROSITE" id="PS50104"/>
    </source>
</evidence>
<dbReference type="GO" id="GO:0005634">
    <property type="term" value="C:nucleus"/>
    <property type="evidence" value="ECO:0000318"/>
    <property type="project" value="GO_Central"/>
</dbReference>
<dbReference type="FunFam" id="3.40.50.10140:FF:000007">
    <property type="entry name" value="Disease resistance protein (TIR-NBS-LRR class)"/>
    <property type="match status" value="1"/>
</dbReference>
<organism evidence="3">
    <name type="scientific">Eucalyptus grandis</name>
    <name type="common">Flooded gum</name>
    <dbReference type="NCBI Taxonomy" id="71139"/>
    <lineage>
        <taxon>Eukaryota</taxon>
        <taxon>Viridiplantae</taxon>
        <taxon>Streptophyta</taxon>
        <taxon>Embryophyta</taxon>
        <taxon>Tracheophyta</taxon>
        <taxon>Spermatophyta</taxon>
        <taxon>Magnoliopsida</taxon>
        <taxon>eudicotyledons</taxon>
        <taxon>Gunneridae</taxon>
        <taxon>Pentapetalae</taxon>
        <taxon>rosids</taxon>
        <taxon>malvids</taxon>
        <taxon>Myrtales</taxon>
        <taxon>Myrtaceae</taxon>
        <taxon>Myrtoideae</taxon>
        <taxon>Eucalypteae</taxon>
        <taxon>Eucalyptus</taxon>
    </lineage>
</organism>
<dbReference type="PROSITE" id="PS50104">
    <property type="entry name" value="TIR"/>
    <property type="match status" value="1"/>
</dbReference>
<dbReference type="OMA" id="IRNCDER"/>
<dbReference type="InterPro" id="IPR035897">
    <property type="entry name" value="Toll_tir_struct_dom_sf"/>
</dbReference>
<dbReference type="EMBL" id="KK198755">
    <property type="protein sequence ID" value="KCW80565.1"/>
    <property type="molecule type" value="Genomic_DNA"/>
</dbReference>
<dbReference type="SUPFAM" id="SSF52200">
    <property type="entry name" value="Toll/Interleukin receptor TIR domain"/>
    <property type="match status" value="1"/>
</dbReference>
<dbReference type="GO" id="GO:0043531">
    <property type="term" value="F:ADP binding"/>
    <property type="evidence" value="ECO:0007669"/>
    <property type="project" value="InterPro"/>
</dbReference>
<gene>
    <name evidence="3" type="ORF">EUGRSUZ_C01920</name>
</gene>
<name>A0A059CRK1_EUCGR</name>
<dbReference type="GO" id="GO:0006952">
    <property type="term" value="P:defense response"/>
    <property type="evidence" value="ECO:0007669"/>
    <property type="project" value="InterPro"/>
</dbReference>
<accession>A0A059CRK1</accession>
<reference evidence="3" key="1">
    <citation type="submission" date="2013-07" db="EMBL/GenBank/DDBJ databases">
        <title>The genome of Eucalyptus grandis.</title>
        <authorList>
            <person name="Schmutz J."/>
            <person name="Hayes R."/>
            <person name="Myburg A."/>
            <person name="Tuskan G."/>
            <person name="Grattapaglia D."/>
            <person name="Rokhsar D.S."/>
        </authorList>
    </citation>
    <scope>NUCLEOTIDE SEQUENCE</scope>
    <source>
        <tissue evidence="3">Leaf extractions</tissue>
    </source>
</reference>
<dbReference type="InParanoid" id="A0A059CRK1"/>
<dbReference type="GO" id="GO:0007165">
    <property type="term" value="P:signal transduction"/>
    <property type="evidence" value="ECO:0000318"/>
    <property type="project" value="GO_Central"/>
</dbReference>
<dbReference type="InterPro" id="IPR042197">
    <property type="entry name" value="Apaf_helical"/>
</dbReference>
<dbReference type="Pfam" id="PF00931">
    <property type="entry name" value="NB-ARC"/>
    <property type="match status" value="1"/>
</dbReference>
<dbReference type="PANTHER" id="PTHR11017">
    <property type="entry name" value="LEUCINE-RICH REPEAT-CONTAINING PROTEIN"/>
    <property type="match status" value="1"/>
</dbReference>
<dbReference type="InterPro" id="IPR000157">
    <property type="entry name" value="TIR_dom"/>
</dbReference>
<sequence length="342" mass="38824">MSSGYDYDVFLSFRGPDTRSSITNFLYTRLLGARIHTFKDDEELRVGEEFGPELLKAISQSKIAIPIFSKGYASSKWCLNELVQMVECNKTSRQKIMPIFYDVTPAEVRHQIGSYEEAFLSHKEKFGANVSKWKAALNHVANLNGWVNSKKNRGEGELVEEIVEKVIDELKTAYLLVTDYLVGVENHVKEIDTMMCGDSEDIRILGIHGMGGIGKTTLAKIIYNRLLHHFEACCFLPNIKETSELEGIKGKPTWFGLGSRIIITSRNRDIIDVPEVCYPYELRSLNFNQSLQLFCKHAFGRDYPLDEYVAFSTEVVKSTGGLPLALEAIGKLLRRRRKMFGM</sequence>
<proteinExistence type="predicted"/>
<dbReference type="Gene3D" id="1.10.8.430">
    <property type="entry name" value="Helical domain of apoptotic protease-activating factors"/>
    <property type="match status" value="1"/>
</dbReference>
<evidence type="ECO:0000256" key="1">
    <source>
        <dbReference type="ARBA" id="ARBA00023027"/>
    </source>
</evidence>
<feature type="domain" description="TIR" evidence="2">
    <location>
        <begin position="5"/>
        <end position="170"/>
    </location>
</feature>
<dbReference type="Gene3D" id="3.40.50.10140">
    <property type="entry name" value="Toll/interleukin-1 receptor homology (TIR) domain"/>
    <property type="match status" value="1"/>
</dbReference>
<dbReference type="AlphaFoldDB" id="A0A059CRK1"/>
<dbReference type="Gramene" id="KCW80565">
    <property type="protein sequence ID" value="KCW80565"/>
    <property type="gene ID" value="EUGRSUZ_C01920"/>
</dbReference>
<dbReference type="PANTHER" id="PTHR11017:SF570">
    <property type="entry name" value="DISEASE RESISTANCE PROTEIN (TIR-NBS CLASS)-RELATED"/>
    <property type="match status" value="1"/>
</dbReference>
<dbReference type="SUPFAM" id="SSF52540">
    <property type="entry name" value="P-loop containing nucleoside triphosphate hydrolases"/>
    <property type="match status" value="1"/>
</dbReference>
<dbReference type="InterPro" id="IPR002182">
    <property type="entry name" value="NB-ARC"/>
</dbReference>